<organism evidence="1 2">
    <name type="scientific">Juglans regia</name>
    <name type="common">English walnut</name>
    <dbReference type="NCBI Taxonomy" id="51240"/>
    <lineage>
        <taxon>Eukaryota</taxon>
        <taxon>Viridiplantae</taxon>
        <taxon>Streptophyta</taxon>
        <taxon>Embryophyta</taxon>
        <taxon>Tracheophyta</taxon>
        <taxon>Spermatophyta</taxon>
        <taxon>Magnoliopsida</taxon>
        <taxon>eudicotyledons</taxon>
        <taxon>Gunneridae</taxon>
        <taxon>Pentapetalae</taxon>
        <taxon>rosids</taxon>
        <taxon>fabids</taxon>
        <taxon>Fagales</taxon>
        <taxon>Juglandaceae</taxon>
        <taxon>Juglans</taxon>
    </lineage>
</organism>
<evidence type="ECO:0000313" key="2">
    <source>
        <dbReference type="RefSeq" id="XP_018818489.1"/>
    </source>
</evidence>
<dbReference type="RefSeq" id="XP_018818489.1">
    <property type="nucleotide sequence ID" value="XM_018962944.2"/>
</dbReference>
<keyword evidence="1" id="KW-1185">Reference proteome</keyword>
<dbReference type="AlphaFoldDB" id="A0A2I4EGG3"/>
<evidence type="ECO:0000313" key="1">
    <source>
        <dbReference type="Proteomes" id="UP000235220"/>
    </source>
</evidence>
<proteinExistence type="predicted"/>
<sequence>MSVFDFYLQWFNLFHNILIHIPSPFNPNPLPPLLFLITSEREKKNLPSEQIPSKVIVLVCINHPSDHVSNRASELYLVGVGAGVVESELRKPPPVSSACFSRIPPTTTTPITIAIPLNIRRLTPPRLGEISGGNFFLDQIITREMRDVNFLD</sequence>
<name>A0A2I4EGG3_JUGRE</name>
<gene>
    <name evidence="2" type="primary">LOC108989376</name>
</gene>
<dbReference type="Gramene" id="Jr16_12690_p1">
    <property type="protein sequence ID" value="cds.Jr16_12690_p1"/>
    <property type="gene ID" value="Jr16_12690"/>
</dbReference>
<dbReference type="KEGG" id="jre:108989376"/>
<dbReference type="GeneID" id="108989376"/>
<dbReference type="Proteomes" id="UP000235220">
    <property type="component" value="Chromosome 16"/>
</dbReference>
<protein>
    <submittedName>
        <fullName evidence="2">Uncharacterized protein LOC108989376 isoform X1</fullName>
    </submittedName>
</protein>
<accession>A0A2I4EGG3</accession>
<reference evidence="2" key="1">
    <citation type="submission" date="2025-08" db="UniProtKB">
        <authorList>
            <consortium name="RefSeq"/>
        </authorList>
    </citation>
    <scope>IDENTIFICATION</scope>
    <source>
        <tissue evidence="2">Leaves</tissue>
    </source>
</reference>